<dbReference type="InterPro" id="IPR036188">
    <property type="entry name" value="FAD/NAD-bd_sf"/>
</dbReference>
<dbReference type="EMBL" id="AP017378">
    <property type="protein sequence ID" value="BBD06751.1"/>
    <property type="molecule type" value="Genomic_DNA"/>
</dbReference>
<keyword evidence="3" id="KW-1185">Reference proteome</keyword>
<dbReference type="NCBIfam" id="NF009409">
    <property type="entry name" value="PRK12770.1"/>
    <property type="match status" value="1"/>
</dbReference>
<organism evidence="2 3">
    <name type="scientific">Desulfovibrio ferrophilus</name>
    <dbReference type="NCBI Taxonomy" id="241368"/>
    <lineage>
        <taxon>Bacteria</taxon>
        <taxon>Pseudomonadati</taxon>
        <taxon>Thermodesulfobacteriota</taxon>
        <taxon>Desulfovibrionia</taxon>
        <taxon>Desulfovibrionales</taxon>
        <taxon>Desulfovibrionaceae</taxon>
        <taxon>Desulfovibrio</taxon>
    </lineage>
</organism>
<dbReference type="GO" id="GO:0016491">
    <property type="term" value="F:oxidoreductase activity"/>
    <property type="evidence" value="ECO:0007669"/>
    <property type="project" value="InterPro"/>
</dbReference>
<evidence type="ECO:0000259" key="1">
    <source>
        <dbReference type="Pfam" id="PF07992"/>
    </source>
</evidence>
<dbReference type="Proteomes" id="UP000269883">
    <property type="component" value="Chromosome"/>
</dbReference>
<name>A0A2Z6AU48_9BACT</name>
<dbReference type="PANTHER" id="PTHR42783">
    <property type="entry name" value="GLUTAMATE SYNTHASE [NADPH] SMALL CHAIN"/>
    <property type="match status" value="1"/>
</dbReference>
<protein>
    <submittedName>
        <fullName evidence="2">Glutamate synthase (NADPH) small subunit</fullName>
    </submittedName>
</protein>
<reference evidence="2 3" key="1">
    <citation type="journal article" date="2018" name="Sci. Adv.">
        <title>Multi-heme cytochromes provide a pathway for survival in energy-limited environments.</title>
        <authorList>
            <person name="Deng X."/>
            <person name="Dohmae N."/>
            <person name="Nealson K.H."/>
            <person name="Hashimoto K."/>
            <person name="Okamoto A."/>
        </authorList>
    </citation>
    <scope>NUCLEOTIDE SEQUENCE [LARGE SCALE GENOMIC DNA]</scope>
    <source>
        <strain evidence="2 3">IS5</strain>
    </source>
</reference>
<evidence type="ECO:0000313" key="3">
    <source>
        <dbReference type="Proteomes" id="UP000269883"/>
    </source>
</evidence>
<dbReference type="SUPFAM" id="SSF51971">
    <property type="entry name" value="Nucleotide-binding domain"/>
    <property type="match status" value="2"/>
</dbReference>
<dbReference type="InterPro" id="IPR023753">
    <property type="entry name" value="FAD/NAD-binding_dom"/>
</dbReference>
<dbReference type="Pfam" id="PF07992">
    <property type="entry name" value="Pyr_redox_2"/>
    <property type="match status" value="1"/>
</dbReference>
<feature type="domain" description="FAD/NAD(P)-binding" evidence="1">
    <location>
        <begin position="21"/>
        <end position="328"/>
    </location>
</feature>
<dbReference type="AlphaFoldDB" id="A0A2Z6AU48"/>
<sequence length="352" mass="38001">MPNKMNFGLFKDKPGQPNGRTVAVAGAGPSGLVAAGYLACQGYHVEVFDKMPKAGGLLYFGIPDFRLPVHRTEAAAKLLEEQYGVVFNLRTKIVGDPGEPHDEGDDFEHEAVHLDELRKRFDAVLLCTGSWRSRRMGIPGEDLAGVLSGLEYLFPLRGATCSGEVCISKASAKNVVVIGAGLSAVDAADCALRNGARKVTMLYRRTVNEAPSGPYEISLLQDRGMVWKELAVPVKILGEKMVEGVEYLQCTLGEPDESGRRCPLPQDGSNKELKADMVISAVGELPTLPQADKLDLWKVRKGATSWPRMSLVDGVFLAGDALTGPSKIGWAITGGLEAAKSIEEWLDYTQRG</sequence>
<dbReference type="KEGG" id="dfl:DFE_0025"/>
<gene>
    <name evidence="2" type="ORF">DFE_0025</name>
</gene>
<dbReference type="PANTHER" id="PTHR42783:SF3">
    <property type="entry name" value="GLUTAMATE SYNTHASE [NADPH] SMALL CHAIN-RELATED"/>
    <property type="match status" value="1"/>
</dbReference>
<dbReference type="PRINTS" id="PR00419">
    <property type="entry name" value="ADXRDTASE"/>
</dbReference>
<proteinExistence type="predicted"/>
<dbReference type="RefSeq" id="WP_232034820.1">
    <property type="nucleotide sequence ID" value="NZ_AP017378.1"/>
</dbReference>
<evidence type="ECO:0000313" key="2">
    <source>
        <dbReference type="EMBL" id="BBD06751.1"/>
    </source>
</evidence>
<dbReference type="Gene3D" id="3.50.50.60">
    <property type="entry name" value="FAD/NAD(P)-binding domain"/>
    <property type="match status" value="2"/>
</dbReference>
<accession>A0A2Z6AU48</accession>